<keyword evidence="1" id="KW-0472">Membrane</keyword>
<name>A0A1B0AMV1_9MUSC</name>
<protein>
    <submittedName>
        <fullName evidence="2">Uncharacterized protein</fullName>
    </submittedName>
</protein>
<keyword evidence="1" id="KW-1133">Transmembrane helix</keyword>
<dbReference type="Proteomes" id="UP000092460">
    <property type="component" value="Unassembled WGS sequence"/>
</dbReference>
<keyword evidence="3" id="KW-1185">Reference proteome</keyword>
<dbReference type="EMBL" id="JXJN01000586">
    <property type="status" value="NOT_ANNOTATED_CDS"/>
    <property type="molecule type" value="Genomic_DNA"/>
</dbReference>
<reference evidence="3" key="1">
    <citation type="submission" date="2015-01" db="EMBL/GenBank/DDBJ databases">
        <authorList>
            <person name="Aksoy S."/>
            <person name="Warren W."/>
            <person name="Wilson R.K."/>
        </authorList>
    </citation>
    <scope>NUCLEOTIDE SEQUENCE [LARGE SCALE GENOMIC DNA]</scope>
    <source>
        <strain evidence="3">IAEA</strain>
    </source>
</reference>
<evidence type="ECO:0000313" key="3">
    <source>
        <dbReference type="Proteomes" id="UP000092460"/>
    </source>
</evidence>
<keyword evidence="1" id="KW-0812">Transmembrane</keyword>
<dbReference type="VEuPathDB" id="VectorBase:GPPI002264"/>
<dbReference type="EnsemblMetazoa" id="GPPI002264-RA">
    <property type="protein sequence ID" value="GPPI002264-PA"/>
    <property type="gene ID" value="GPPI002264"/>
</dbReference>
<organism evidence="2 3">
    <name type="scientific">Glossina palpalis gambiensis</name>
    <dbReference type="NCBI Taxonomy" id="67801"/>
    <lineage>
        <taxon>Eukaryota</taxon>
        <taxon>Metazoa</taxon>
        <taxon>Ecdysozoa</taxon>
        <taxon>Arthropoda</taxon>
        <taxon>Hexapoda</taxon>
        <taxon>Insecta</taxon>
        <taxon>Pterygota</taxon>
        <taxon>Neoptera</taxon>
        <taxon>Endopterygota</taxon>
        <taxon>Diptera</taxon>
        <taxon>Brachycera</taxon>
        <taxon>Muscomorpha</taxon>
        <taxon>Hippoboscoidea</taxon>
        <taxon>Glossinidae</taxon>
        <taxon>Glossina</taxon>
    </lineage>
</organism>
<evidence type="ECO:0000256" key="1">
    <source>
        <dbReference type="SAM" id="Phobius"/>
    </source>
</evidence>
<evidence type="ECO:0000313" key="2">
    <source>
        <dbReference type="EnsemblMetazoa" id="GPPI002264-PA"/>
    </source>
</evidence>
<feature type="transmembrane region" description="Helical" evidence="1">
    <location>
        <begin position="22"/>
        <end position="49"/>
    </location>
</feature>
<proteinExistence type="predicted"/>
<sequence>MLFLLLSADADADADAGAGAGAAIIVVSTIIIRHILLSAHVINVFTCIIQRDENHYTQQLYKEIIRNAKFNVQEHIWVNEICIGLDVSQTELELKLKNDYCFDSCFVTLTYSAINII</sequence>
<dbReference type="AlphaFoldDB" id="A0A1B0AMV1"/>
<accession>A0A1B0AMV1</accession>
<reference evidence="2" key="2">
    <citation type="submission" date="2020-05" db="UniProtKB">
        <authorList>
            <consortium name="EnsemblMetazoa"/>
        </authorList>
    </citation>
    <scope>IDENTIFICATION</scope>
    <source>
        <strain evidence="2">IAEA</strain>
    </source>
</reference>